<evidence type="ECO:0000259" key="1">
    <source>
        <dbReference type="SMART" id="SM00849"/>
    </source>
</evidence>
<dbReference type="PANTHER" id="PTHR23131">
    <property type="entry name" value="ENDORIBONUCLEASE LACTB2"/>
    <property type="match status" value="1"/>
</dbReference>
<dbReference type="InterPro" id="IPR036388">
    <property type="entry name" value="WH-like_DNA-bd_sf"/>
</dbReference>
<gene>
    <name evidence="2" type="ORF">EV672_103221</name>
</gene>
<dbReference type="Pfam" id="PF00753">
    <property type="entry name" value="Lactamase_B"/>
    <property type="match status" value="1"/>
</dbReference>
<proteinExistence type="predicted"/>
<protein>
    <submittedName>
        <fullName evidence="2">Glyoxylase-like metal-dependent hydrolase (Beta-lactamase superfamily II)</fullName>
    </submittedName>
</protein>
<dbReference type="EMBL" id="SNXW01000003">
    <property type="protein sequence ID" value="TDP84650.1"/>
    <property type="molecule type" value="Genomic_DNA"/>
</dbReference>
<dbReference type="SUPFAM" id="SSF56281">
    <property type="entry name" value="Metallo-hydrolase/oxidoreductase"/>
    <property type="match status" value="1"/>
</dbReference>
<dbReference type="Gene3D" id="3.60.15.10">
    <property type="entry name" value="Ribonuclease Z/Hydroxyacylglutathione hydrolase-like"/>
    <property type="match status" value="1"/>
</dbReference>
<dbReference type="Proteomes" id="UP000294593">
    <property type="component" value="Unassembled WGS sequence"/>
</dbReference>
<evidence type="ECO:0000313" key="2">
    <source>
        <dbReference type="EMBL" id="TDP84650.1"/>
    </source>
</evidence>
<comment type="caution">
    <text evidence="2">The sequence shown here is derived from an EMBL/GenBank/DDBJ whole genome shotgun (WGS) entry which is preliminary data.</text>
</comment>
<dbReference type="InterPro" id="IPR048933">
    <property type="entry name" value="B_lactamase-like_C"/>
</dbReference>
<name>A0A4R6REK3_9BURK</name>
<accession>A0A4R6REK3</accession>
<keyword evidence="3" id="KW-1185">Reference proteome</keyword>
<dbReference type="AlphaFoldDB" id="A0A4R6REK3"/>
<dbReference type="PANTHER" id="PTHR23131:SF4">
    <property type="entry name" value="METALLO-BETA-LACTAMASE SUPERFAMILY POTEIN"/>
    <property type="match status" value="1"/>
</dbReference>
<evidence type="ECO:0000313" key="3">
    <source>
        <dbReference type="Proteomes" id="UP000294593"/>
    </source>
</evidence>
<dbReference type="Gene3D" id="1.10.10.10">
    <property type="entry name" value="Winged helix-like DNA-binding domain superfamily/Winged helix DNA-binding domain"/>
    <property type="match status" value="1"/>
</dbReference>
<dbReference type="InterPro" id="IPR050662">
    <property type="entry name" value="Sec-metab_biosynth-thioest"/>
</dbReference>
<organism evidence="2 3">
    <name type="scientific">Aquabacterium commune</name>
    <dbReference type="NCBI Taxonomy" id="70586"/>
    <lineage>
        <taxon>Bacteria</taxon>
        <taxon>Pseudomonadati</taxon>
        <taxon>Pseudomonadota</taxon>
        <taxon>Betaproteobacteria</taxon>
        <taxon>Burkholderiales</taxon>
        <taxon>Aquabacterium</taxon>
    </lineage>
</organism>
<dbReference type="GO" id="GO:0016787">
    <property type="term" value="F:hydrolase activity"/>
    <property type="evidence" value="ECO:0007669"/>
    <property type="project" value="UniProtKB-KW"/>
</dbReference>
<dbReference type="InterPro" id="IPR036866">
    <property type="entry name" value="RibonucZ/Hydroxyglut_hydro"/>
</dbReference>
<dbReference type="Pfam" id="PF21221">
    <property type="entry name" value="B_lactamase-like_C"/>
    <property type="match status" value="1"/>
</dbReference>
<sequence length="370" mass="40844">MVGMTQLAPTVTAAPPAITYPWGEAMPATGERLDLRRGLHWVRMPMPFALNHINLWVLDDHDADGAGTQPTWTIVDAGVATETIRSAWQTLFAGPLAERPLSRMLVTHMHPDHVGNAQWLIDHFSAPQQPARLWMSATDHFAAQLACQSTTGFGGERAAAFFMSHGLRQPDDVAKIRARTGYFSSLVPEVPHAYRRLMDGMTVHIGERDWQCMAGHGHSPEHIALFNERDGLLISGDMLLPKISTNVSVLDLEPEADALGLFLASLDRMRALPDDTLALPSHGLPFTGIHTRIQQLHDHHAERLDEVLAACAAKPSSAAEMLPVLFKRQLDLHQTTFAMGESVAHLNHLWHQGALKREIDGEGVWRFSPG</sequence>
<reference evidence="2 3" key="1">
    <citation type="submission" date="2019-03" db="EMBL/GenBank/DDBJ databases">
        <title>Genomic Encyclopedia of Type Strains, Phase IV (KMG-IV): sequencing the most valuable type-strain genomes for metagenomic binning, comparative biology and taxonomic classification.</title>
        <authorList>
            <person name="Goeker M."/>
        </authorList>
    </citation>
    <scope>NUCLEOTIDE SEQUENCE [LARGE SCALE GENOMIC DNA]</scope>
    <source>
        <strain evidence="2 3">DSM 11901</strain>
    </source>
</reference>
<keyword evidence="2" id="KW-0378">Hydrolase</keyword>
<feature type="domain" description="Metallo-beta-lactamase" evidence="1">
    <location>
        <begin position="52"/>
        <end position="282"/>
    </location>
</feature>
<dbReference type="SMART" id="SM00849">
    <property type="entry name" value="Lactamase_B"/>
    <property type="match status" value="1"/>
</dbReference>
<dbReference type="InterPro" id="IPR001279">
    <property type="entry name" value="Metallo-B-lactamas"/>
</dbReference>